<name>A0A699X881_TANCI</name>
<dbReference type="AlphaFoldDB" id="A0A699X881"/>
<organism evidence="1">
    <name type="scientific">Tanacetum cinerariifolium</name>
    <name type="common">Dalmatian daisy</name>
    <name type="synonym">Chrysanthemum cinerariifolium</name>
    <dbReference type="NCBI Taxonomy" id="118510"/>
    <lineage>
        <taxon>Eukaryota</taxon>
        <taxon>Viridiplantae</taxon>
        <taxon>Streptophyta</taxon>
        <taxon>Embryophyta</taxon>
        <taxon>Tracheophyta</taxon>
        <taxon>Spermatophyta</taxon>
        <taxon>Magnoliopsida</taxon>
        <taxon>eudicotyledons</taxon>
        <taxon>Gunneridae</taxon>
        <taxon>Pentapetalae</taxon>
        <taxon>asterids</taxon>
        <taxon>campanulids</taxon>
        <taxon>Asterales</taxon>
        <taxon>Asteraceae</taxon>
        <taxon>Asteroideae</taxon>
        <taxon>Anthemideae</taxon>
        <taxon>Anthemidinae</taxon>
        <taxon>Tanacetum</taxon>
    </lineage>
</organism>
<sequence>RSIREAKFFLSLCVGNPQQQLQEKGVIDDRCSRHITRNMSYLSEYEEIDGGYVAFGGDPKEEKSLVKIRSYTESLTSSCCEEDL</sequence>
<accession>A0A699X881</accession>
<comment type="caution">
    <text evidence="1">The sequence shown here is derived from an EMBL/GenBank/DDBJ whole genome shotgun (WGS) entry which is preliminary data.</text>
</comment>
<evidence type="ECO:0000313" key="1">
    <source>
        <dbReference type="EMBL" id="GFD56045.1"/>
    </source>
</evidence>
<proteinExistence type="predicted"/>
<feature type="non-terminal residue" evidence="1">
    <location>
        <position position="1"/>
    </location>
</feature>
<protein>
    <submittedName>
        <fullName evidence="1">Uncharacterized protein</fullName>
    </submittedName>
</protein>
<reference evidence="1" key="1">
    <citation type="journal article" date="2019" name="Sci. Rep.">
        <title>Draft genome of Tanacetum cinerariifolium, the natural source of mosquito coil.</title>
        <authorList>
            <person name="Yamashiro T."/>
            <person name="Shiraishi A."/>
            <person name="Satake H."/>
            <person name="Nakayama K."/>
        </authorList>
    </citation>
    <scope>NUCLEOTIDE SEQUENCE</scope>
</reference>
<dbReference type="EMBL" id="BKCJ011824754">
    <property type="protein sequence ID" value="GFD56045.1"/>
    <property type="molecule type" value="Genomic_DNA"/>
</dbReference>
<gene>
    <name evidence="1" type="ORF">Tci_928014</name>
</gene>